<protein>
    <submittedName>
        <fullName evidence="3">Secreted protein</fullName>
    </submittedName>
</protein>
<accession>A0A1I7YB68</accession>
<keyword evidence="2" id="KW-1185">Reference proteome</keyword>
<evidence type="ECO:0000313" key="3">
    <source>
        <dbReference type="WBParaSite" id="L893_g14340.t1"/>
    </source>
</evidence>
<evidence type="ECO:0000256" key="1">
    <source>
        <dbReference type="SAM" id="SignalP"/>
    </source>
</evidence>
<organism evidence="2 3">
    <name type="scientific">Steinernema glaseri</name>
    <dbReference type="NCBI Taxonomy" id="37863"/>
    <lineage>
        <taxon>Eukaryota</taxon>
        <taxon>Metazoa</taxon>
        <taxon>Ecdysozoa</taxon>
        <taxon>Nematoda</taxon>
        <taxon>Chromadorea</taxon>
        <taxon>Rhabditida</taxon>
        <taxon>Tylenchina</taxon>
        <taxon>Panagrolaimomorpha</taxon>
        <taxon>Strongyloidoidea</taxon>
        <taxon>Steinernematidae</taxon>
        <taxon>Steinernema</taxon>
    </lineage>
</organism>
<evidence type="ECO:0000313" key="2">
    <source>
        <dbReference type="Proteomes" id="UP000095287"/>
    </source>
</evidence>
<dbReference type="Proteomes" id="UP000095287">
    <property type="component" value="Unplaced"/>
</dbReference>
<reference evidence="3" key="1">
    <citation type="submission" date="2016-11" db="UniProtKB">
        <authorList>
            <consortium name="WormBaseParasite"/>
        </authorList>
    </citation>
    <scope>IDENTIFICATION</scope>
</reference>
<feature type="chain" id="PRO_5009312031" evidence="1">
    <location>
        <begin position="17"/>
        <end position="217"/>
    </location>
</feature>
<dbReference type="WBParaSite" id="L893_g14340.t1">
    <property type="protein sequence ID" value="L893_g14340.t1"/>
    <property type="gene ID" value="L893_g14340"/>
</dbReference>
<proteinExistence type="predicted"/>
<feature type="signal peptide" evidence="1">
    <location>
        <begin position="1"/>
        <end position="16"/>
    </location>
</feature>
<name>A0A1I7YB68_9BILA</name>
<dbReference type="AlphaFoldDB" id="A0A1I7YB68"/>
<sequence>MWRYLALLLLASPLLALDGTCQKDSLVVVKHNGDARSFTPVCTPEKKLVEMTGCLKPNERNYTIKDGCYTENRGVGYLRIEYTCCNAPPQDKDCNPNVDVLELTSSTKEALLKEYIRSVKRAEDAIANNNTGFAEYFKMESKELRERFIHVKNHARDSIWPSEKINCSQAFWPRRDWIRFNSGKCDSQTSWTKKLGRLTLIPPRAFLGSVHADLVQL</sequence>
<keyword evidence="1" id="KW-0732">Signal</keyword>